<dbReference type="CDD" id="cd00796">
    <property type="entry name" value="INT_Rci_Hp1_C"/>
    <property type="match status" value="1"/>
</dbReference>
<gene>
    <name evidence="6" type="ORF">FHT01_002168</name>
</gene>
<keyword evidence="2" id="KW-0229">DNA integration</keyword>
<evidence type="ECO:0000259" key="5">
    <source>
        <dbReference type="PROSITE" id="PS51898"/>
    </source>
</evidence>
<keyword evidence="4" id="KW-0233">DNA recombination</keyword>
<dbReference type="InterPro" id="IPR011010">
    <property type="entry name" value="DNA_brk_join_enz"/>
</dbReference>
<feature type="domain" description="Tyr recombinase" evidence="5">
    <location>
        <begin position="203"/>
        <end position="375"/>
    </location>
</feature>
<protein>
    <submittedName>
        <fullName evidence="6">Integrase</fullName>
    </submittedName>
</protein>
<dbReference type="InterPro" id="IPR025166">
    <property type="entry name" value="Integrase_DNA_bind_dom"/>
</dbReference>
<dbReference type="InterPro" id="IPR010998">
    <property type="entry name" value="Integrase_recombinase_N"/>
</dbReference>
<evidence type="ECO:0000256" key="4">
    <source>
        <dbReference type="ARBA" id="ARBA00023172"/>
    </source>
</evidence>
<evidence type="ECO:0000313" key="7">
    <source>
        <dbReference type="Proteomes" id="UP000788153"/>
    </source>
</evidence>
<dbReference type="PANTHER" id="PTHR30629">
    <property type="entry name" value="PROPHAGE INTEGRASE"/>
    <property type="match status" value="1"/>
</dbReference>
<dbReference type="InterPro" id="IPR050808">
    <property type="entry name" value="Phage_Integrase"/>
</dbReference>
<comment type="caution">
    <text evidence="6">The sequence shown here is derived from an EMBL/GenBank/DDBJ whole genome shotgun (WGS) entry which is preliminary data.</text>
</comment>
<evidence type="ECO:0000256" key="2">
    <source>
        <dbReference type="ARBA" id="ARBA00022908"/>
    </source>
</evidence>
<dbReference type="InterPro" id="IPR002104">
    <property type="entry name" value="Integrase_catalytic"/>
</dbReference>
<keyword evidence="3" id="KW-0238">DNA-binding</keyword>
<dbReference type="EMBL" id="JAASQP010000001">
    <property type="protein sequence ID" value="NIJ24626.1"/>
    <property type="molecule type" value="Genomic_DNA"/>
</dbReference>
<dbReference type="RefSeq" id="WP_140046961.1">
    <property type="nucleotide sequence ID" value="NZ_BAAAEV010000001.1"/>
</dbReference>
<accession>A0ABX0U5G6</accession>
<evidence type="ECO:0000313" key="6">
    <source>
        <dbReference type="EMBL" id="NIJ24626.1"/>
    </source>
</evidence>
<dbReference type="Pfam" id="PF13356">
    <property type="entry name" value="Arm-DNA-bind_3"/>
    <property type="match status" value="1"/>
</dbReference>
<dbReference type="Gene3D" id="3.30.160.390">
    <property type="entry name" value="Integrase, DNA-binding domain"/>
    <property type="match status" value="1"/>
</dbReference>
<dbReference type="PROSITE" id="PS51898">
    <property type="entry name" value="TYR_RECOMBINASE"/>
    <property type="match status" value="1"/>
</dbReference>
<evidence type="ECO:0000256" key="1">
    <source>
        <dbReference type="ARBA" id="ARBA00008857"/>
    </source>
</evidence>
<organism evidence="6 7">
    <name type="scientific">Sphingomonas japonica</name>
    <dbReference type="NCBI Taxonomy" id="511662"/>
    <lineage>
        <taxon>Bacteria</taxon>
        <taxon>Pseudomonadati</taxon>
        <taxon>Pseudomonadota</taxon>
        <taxon>Alphaproteobacteria</taxon>
        <taxon>Sphingomonadales</taxon>
        <taxon>Sphingomonadaceae</taxon>
        <taxon>Sphingomonas</taxon>
    </lineage>
</organism>
<dbReference type="Gene3D" id="1.10.150.130">
    <property type="match status" value="1"/>
</dbReference>
<reference evidence="6 7" key="1">
    <citation type="submission" date="2020-03" db="EMBL/GenBank/DDBJ databases">
        <title>Genomic Encyclopedia of Type Strains, Phase IV (KMG-IV): sequencing the most valuable type-strain genomes for metagenomic binning, comparative biology and taxonomic classification.</title>
        <authorList>
            <person name="Goeker M."/>
        </authorList>
    </citation>
    <scope>NUCLEOTIDE SEQUENCE [LARGE SCALE GENOMIC DNA]</scope>
    <source>
        <strain evidence="6 7">DSM 22753</strain>
    </source>
</reference>
<dbReference type="Proteomes" id="UP000788153">
    <property type="component" value="Unassembled WGS sequence"/>
</dbReference>
<evidence type="ECO:0000256" key="3">
    <source>
        <dbReference type="ARBA" id="ARBA00023125"/>
    </source>
</evidence>
<keyword evidence="7" id="KW-1185">Reference proteome</keyword>
<dbReference type="SUPFAM" id="SSF56349">
    <property type="entry name" value="DNA breaking-rejoining enzymes"/>
    <property type="match status" value="1"/>
</dbReference>
<dbReference type="Pfam" id="PF00589">
    <property type="entry name" value="Phage_integrase"/>
    <property type="match status" value="1"/>
</dbReference>
<name>A0ABX0U5G6_9SPHN</name>
<dbReference type="Gene3D" id="1.10.443.10">
    <property type="entry name" value="Intergrase catalytic core"/>
    <property type="match status" value="1"/>
</dbReference>
<sequence length="388" mass="43728">MPKLKIDSSSVLLARCQDGRKKTDYWDTRIRGLVLEVRASGGKTFYLRYQDQHGRQRQHKICALGDLTVDKVRREAQRLRSEVVLGGDPAAAKADIKAIPTYAELAVQHLANAKSYQRSYETTEMYVRLHILPRWGKHRLSDIHQRDVALWLADKTAEGLAPATVEKIRVIFGRSFELAARWDIPGVSKNPTRGIPRPPINNARERFLNVAEAKRLQAAVANSRNTQLKFIVGLLLLTGARVSELLHAEWRHVDLERRAWLIPTSKTGKPRHVPLSKAAVDLIEQVPRFGTCPYLLPNPRTRKPFTDIKHPWDTARREAVLPGLRIHDLRHSAASFMINAGVDLFAVGRVLGHADHKSTMRYSHLANDTLLAAVEAGAARQEVDWTAP</sequence>
<proteinExistence type="inferred from homology"/>
<dbReference type="InterPro" id="IPR013762">
    <property type="entry name" value="Integrase-like_cat_sf"/>
</dbReference>
<comment type="similarity">
    <text evidence="1">Belongs to the 'phage' integrase family.</text>
</comment>
<dbReference type="PANTHER" id="PTHR30629:SF2">
    <property type="entry name" value="PROPHAGE INTEGRASE INTS-RELATED"/>
    <property type="match status" value="1"/>
</dbReference>
<dbReference type="InterPro" id="IPR038488">
    <property type="entry name" value="Integrase_DNA-bd_sf"/>
</dbReference>